<name>A0AAV2AEU2_9ARAC</name>
<comment type="caution">
    <text evidence="1">The sequence shown here is derived from an EMBL/GenBank/DDBJ whole genome shotgun (WGS) entry which is preliminary data.</text>
</comment>
<evidence type="ECO:0000313" key="1">
    <source>
        <dbReference type="EMBL" id="CAL1282475.1"/>
    </source>
</evidence>
<dbReference type="EMBL" id="CAXIEN010000156">
    <property type="protein sequence ID" value="CAL1282475.1"/>
    <property type="molecule type" value="Genomic_DNA"/>
</dbReference>
<protein>
    <submittedName>
        <fullName evidence="1">Uncharacterized protein</fullName>
    </submittedName>
</protein>
<reference evidence="1 2" key="1">
    <citation type="submission" date="2024-04" db="EMBL/GenBank/DDBJ databases">
        <authorList>
            <person name="Rising A."/>
            <person name="Reimegard J."/>
            <person name="Sonavane S."/>
            <person name="Akerstrom W."/>
            <person name="Nylinder S."/>
            <person name="Hedman E."/>
            <person name="Kallberg Y."/>
        </authorList>
    </citation>
    <scope>NUCLEOTIDE SEQUENCE [LARGE SCALE GENOMIC DNA]</scope>
</reference>
<dbReference type="AlphaFoldDB" id="A0AAV2AEU2"/>
<feature type="non-terminal residue" evidence="1">
    <location>
        <position position="1"/>
    </location>
</feature>
<keyword evidence="2" id="KW-1185">Reference proteome</keyword>
<proteinExistence type="predicted"/>
<gene>
    <name evidence="1" type="ORF">LARSCL_LOCUS12095</name>
</gene>
<sequence length="69" mass="7751">NLHEAILSGNTEKAFCIVECHKECHGSIFEINLRDSSFKTVLDYSREKGMDLLSGYLEENTAVTSINVE</sequence>
<organism evidence="1 2">
    <name type="scientific">Larinioides sclopetarius</name>
    <dbReference type="NCBI Taxonomy" id="280406"/>
    <lineage>
        <taxon>Eukaryota</taxon>
        <taxon>Metazoa</taxon>
        <taxon>Ecdysozoa</taxon>
        <taxon>Arthropoda</taxon>
        <taxon>Chelicerata</taxon>
        <taxon>Arachnida</taxon>
        <taxon>Araneae</taxon>
        <taxon>Araneomorphae</taxon>
        <taxon>Entelegynae</taxon>
        <taxon>Araneoidea</taxon>
        <taxon>Araneidae</taxon>
        <taxon>Larinioides</taxon>
    </lineage>
</organism>
<evidence type="ECO:0000313" key="2">
    <source>
        <dbReference type="Proteomes" id="UP001497382"/>
    </source>
</evidence>
<accession>A0AAV2AEU2</accession>
<dbReference type="Proteomes" id="UP001497382">
    <property type="component" value="Unassembled WGS sequence"/>
</dbReference>